<dbReference type="InterPro" id="IPR036412">
    <property type="entry name" value="HAD-like_sf"/>
</dbReference>
<dbReference type="PANTHER" id="PTHR12083">
    <property type="entry name" value="BIFUNCTIONAL POLYNUCLEOTIDE PHOSPHATASE/KINASE"/>
    <property type="match status" value="1"/>
</dbReference>
<evidence type="ECO:0000313" key="2">
    <source>
        <dbReference type="Proteomes" id="UP000053660"/>
    </source>
</evidence>
<organism evidence="1 2">
    <name type="scientific">Oesophagostomum dentatum</name>
    <name type="common">Nodular worm</name>
    <dbReference type="NCBI Taxonomy" id="61180"/>
    <lineage>
        <taxon>Eukaryota</taxon>
        <taxon>Metazoa</taxon>
        <taxon>Ecdysozoa</taxon>
        <taxon>Nematoda</taxon>
        <taxon>Chromadorea</taxon>
        <taxon>Rhabditida</taxon>
        <taxon>Rhabditina</taxon>
        <taxon>Rhabditomorpha</taxon>
        <taxon>Strongyloidea</taxon>
        <taxon>Strongylidae</taxon>
        <taxon>Oesophagostomum</taxon>
    </lineage>
</organism>
<dbReference type="OrthoDB" id="5822890at2759"/>
<dbReference type="Gene3D" id="3.40.50.1000">
    <property type="entry name" value="HAD superfamily/HAD-like"/>
    <property type="match status" value="1"/>
</dbReference>
<dbReference type="EMBL" id="KN551677">
    <property type="protein sequence ID" value="KHJ91965.1"/>
    <property type="molecule type" value="Genomic_DNA"/>
</dbReference>
<dbReference type="PANTHER" id="PTHR12083:SF9">
    <property type="entry name" value="BIFUNCTIONAL POLYNUCLEOTIDE PHOSPHATASE_KINASE"/>
    <property type="match status" value="1"/>
</dbReference>
<dbReference type="SUPFAM" id="SSF56784">
    <property type="entry name" value="HAD-like"/>
    <property type="match status" value="1"/>
</dbReference>
<dbReference type="NCBIfam" id="TIGR01662">
    <property type="entry name" value="HAD-SF-IIIA"/>
    <property type="match status" value="1"/>
</dbReference>
<proteinExistence type="predicted"/>
<dbReference type="GO" id="GO:0046404">
    <property type="term" value="F:ATP-dependent polydeoxyribonucleotide 5'-hydroxyl-kinase activity"/>
    <property type="evidence" value="ECO:0007669"/>
    <property type="project" value="TreeGrafter"/>
</dbReference>
<dbReference type="Proteomes" id="UP000053660">
    <property type="component" value="Unassembled WGS sequence"/>
</dbReference>
<name>A0A0B1T9B0_OESDE</name>
<gene>
    <name evidence="1" type="ORF">OESDEN_08156</name>
</gene>
<protein>
    <submittedName>
        <fullName evidence="1">Putative DNA 3'-phosphatase</fullName>
    </submittedName>
</protein>
<dbReference type="InterPro" id="IPR023214">
    <property type="entry name" value="HAD_sf"/>
</dbReference>
<dbReference type="InterPro" id="IPR006549">
    <property type="entry name" value="HAD-SF_hydro_IIIA"/>
</dbReference>
<keyword evidence="2" id="KW-1185">Reference proteome</keyword>
<dbReference type="GO" id="GO:0046403">
    <property type="term" value="F:polynucleotide 3'-phosphatase activity"/>
    <property type="evidence" value="ECO:0007669"/>
    <property type="project" value="TreeGrafter"/>
</dbReference>
<dbReference type="Pfam" id="PF08645">
    <property type="entry name" value="PNK3P"/>
    <property type="match status" value="1"/>
</dbReference>
<sequence length="134" mass="15247">MKRTADGKVVDKSNLDMFGQPREKTGEWEGKHSDNILIFTHNKCEPRAKIAAFDMDGTLVTTKSGKVFPVDTSDWRIIYNQVVPRMKKLYGEEDYKIVIFTNQKGIQVGKVDKNAFKRKMEAIIAKLGVPAQKK</sequence>
<dbReference type="AlphaFoldDB" id="A0A0B1T9B0"/>
<dbReference type="GO" id="GO:0003690">
    <property type="term" value="F:double-stranded DNA binding"/>
    <property type="evidence" value="ECO:0007669"/>
    <property type="project" value="TreeGrafter"/>
</dbReference>
<dbReference type="PROSITE" id="PS01228">
    <property type="entry name" value="COF_1"/>
    <property type="match status" value="1"/>
</dbReference>
<dbReference type="GO" id="GO:0006281">
    <property type="term" value="P:DNA repair"/>
    <property type="evidence" value="ECO:0007669"/>
    <property type="project" value="TreeGrafter"/>
</dbReference>
<evidence type="ECO:0000313" key="1">
    <source>
        <dbReference type="EMBL" id="KHJ91965.1"/>
    </source>
</evidence>
<accession>A0A0B1T9B0</accession>
<reference evidence="1 2" key="1">
    <citation type="submission" date="2014-03" db="EMBL/GenBank/DDBJ databases">
        <title>Draft genome of the hookworm Oesophagostomum dentatum.</title>
        <authorList>
            <person name="Mitreva M."/>
        </authorList>
    </citation>
    <scope>NUCLEOTIDE SEQUENCE [LARGE SCALE GENOMIC DNA]</scope>
    <source>
        <strain evidence="1 2">OD-Hann</strain>
    </source>
</reference>
<dbReference type="InterPro" id="IPR013954">
    <property type="entry name" value="PNK3P"/>
</dbReference>